<dbReference type="PANTHER" id="PTHR46276">
    <property type="entry name" value="E3 UBIQUITIN-PROTEIN LIGASE UBR5"/>
    <property type="match status" value="1"/>
</dbReference>
<dbReference type="GO" id="GO:0034450">
    <property type="term" value="F:ubiquitin-ubiquitin ligase activity"/>
    <property type="evidence" value="ECO:0007669"/>
    <property type="project" value="TreeGrafter"/>
</dbReference>
<reference evidence="3" key="1">
    <citation type="submission" date="2022-11" db="UniProtKB">
        <authorList>
            <consortium name="WormBaseParasite"/>
        </authorList>
    </citation>
    <scope>IDENTIFICATION</scope>
</reference>
<name>A0A914KUA6_MELIC</name>
<dbReference type="AlphaFoldDB" id="A0A914KUA6"/>
<dbReference type="WBParaSite" id="Minc3s00119g05157">
    <property type="protein sequence ID" value="Minc3s00119g05157"/>
    <property type="gene ID" value="Minc3s00119g05157"/>
</dbReference>
<feature type="domain" description="E3 ubiquitin-protein ligase UBR5 ubiquitin-associated" evidence="1">
    <location>
        <begin position="5"/>
        <end position="37"/>
    </location>
</feature>
<evidence type="ECO:0000313" key="3">
    <source>
        <dbReference type="WBParaSite" id="Minc3s00119g05157"/>
    </source>
</evidence>
<evidence type="ECO:0000313" key="2">
    <source>
        <dbReference type="Proteomes" id="UP000887563"/>
    </source>
</evidence>
<dbReference type="PANTHER" id="PTHR46276:SF1">
    <property type="entry name" value="E3 UBIQUITIN-PROTEIN LIGASE UBR5"/>
    <property type="match status" value="1"/>
</dbReference>
<accession>A0A914KUA6</accession>
<sequence length="52" mass="5953">MPGCLTRQSPDVIVRELQRTNLNVNEAVNNLLSRDDDKMDDLDDTSLHEELL</sequence>
<dbReference type="GO" id="GO:0043130">
    <property type="term" value="F:ubiquitin binding"/>
    <property type="evidence" value="ECO:0007669"/>
    <property type="project" value="InterPro"/>
</dbReference>
<dbReference type="GO" id="GO:0005634">
    <property type="term" value="C:nucleus"/>
    <property type="evidence" value="ECO:0007669"/>
    <property type="project" value="TreeGrafter"/>
</dbReference>
<dbReference type="GO" id="GO:0090263">
    <property type="term" value="P:positive regulation of canonical Wnt signaling pathway"/>
    <property type="evidence" value="ECO:0007669"/>
    <property type="project" value="TreeGrafter"/>
</dbReference>
<dbReference type="Pfam" id="PF11547">
    <property type="entry name" value="E3_UbLigase_EDD"/>
    <property type="match status" value="1"/>
</dbReference>
<dbReference type="Gene3D" id="1.10.8.10">
    <property type="entry name" value="DNA helicase RuvA subunit, C-terminal domain"/>
    <property type="match status" value="1"/>
</dbReference>
<evidence type="ECO:0000259" key="1">
    <source>
        <dbReference type="Pfam" id="PF11547"/>
    </source>
</evidence>
<dbReference type="Proteomes" id="UP000887563">
    <property type="component" value="Unplaced"/>
</dbReference>
<proteinExistence type="predicted"/>
<protein>
    <submittedName>
        <fullName evidence="3">E3 ubiquitin-protein ligase UBR5 ubiquitin-associated domain-containing protein</fullName>
    </submittedName>
</protein>
<dbReference type="InterPro" id="IPR024725">
    <property type="entry name" value="UBR5_UBA"/>
</dbReference>
<keyword evidence="2" id="KW-1185">Reference proteome</keyword>
<dbReference type="GO" id="GO:0000209">
    <property type="term" value="P:protein polyubiquitination"/>
    <property type="evidence" value="ECO:0007669"/>
    <property type="project" value="TreeGrafter"/>
</dbReference>
<organism evidence="2 3">
    <name type="scientific">Meloidogyne incognita</name>
    <name type="common">Southern root-knot nematode worm</name>
    <name type="synonym">Oxyuris incognita</name>
    <dbReference type="NCBI Taxonomy" id="6306"/>
    <lineage>
        <taxon>Eukaryota</taxon>
        <taxon>Metazoa</taxon>
        <taxon>Ecdysozoa</taxon>
        <taxon>Nematoda</taxon>
        <taxon>Chromadorea</taxon>
        <taxon>Rhabditida</taxon>
        <taxon>Tylenchina</taxon>
        <taxon>Tylenchomorpha</taxon>
        <taxon>Tylenchoidea</taxon>
        <taxon>Meloidogynidae</taxon>
        <taxon>Meloidogyninae</taxon>
        <taxon>Meloidogyne</taxon>
        <taxon>Meloidogyne incognita group</taxon>
    </lineage>
</organism>
<dbReference type="GO" id="GO:0005737">
    <property type="term" value="C:cytoplasm"/>
    <property type="evidence" value="ECO:0007669"/>
    <property type="project" value="TreeGrafter"/>
</dbReference>